<dbReference type="PANTHER" id="PTHR42939:SF3">
    <property type="entry name" value="ABC TRANSPORTER ATP-BINDING COMPONENT"/>
    <property type="match status" value="1"/>
</dbReference>
<dbReference type="GO" id="GO:0016887">
    <property type="term" value="F:ATP hydrolysis activity"/>
    <property type="evidence" value="ECO:0007669"/>
    <property type="project" value="InterPro"/>
</dbReference>
<evidence type="ECO:0000256" key="1">
    <source>
        <dbReference type="ARBA" id="ARBA00022448"/>
    </source>
</evidence>
<protein>
    <submittedName>
        <fullName evidence="5">Daunorubicin/doxorubicin resistance ATP-binding protein DrrA</fullName>
        <ecNumber evidence="5">3.6.3.-</ecNumber>
    </submittedName>
</protein>
<keyword evidence="1" id="KW-0813">Transport</keyword>
<dbReference type="EC" id="3.6.3.-" evidence="5"/>
<accession>A0A174E9K9</accession>
<keyword evidence="3 5" id="KW-0067">ATP-binding</keyword>
<organism evidence="5 6">
    <name type="scientific">Faecalicatena contorta</name>
    <dbReference type="NCBI Taxonomy" id="39482"/>
    <lineage>
        <taxon>Bacteria</taxon>
        <taxon>Bacillati</taxon>
        <taxon>Bacillota</taxon>
        <taxon>Clostridia</taxon>
        <taxon>Lachnospirales</taxon>
        <taxon>Lachnospiraceae</taxon>
        <taxon>Faecalicatena</taxon>
    </lineage>
</organism>
<dbReference type="OrthoDB" id="9804819at2"/>
<dbReference type="CDD" id="cd03230">
    <property type="entry name" value="ABC_DR_subfamily_A"/>
    <property type="match status" value="1"/>
</dbReference>
<feature type="domain" description="ABC transporter" evidence="4">
    <location>
        <begin position="6"/>
        <end position="234"/>
    </location>
</feature>
<dbReference type="GO" id="GO:0005524">
    <property type="term" value="F:ATP binding"/>
    <property type="evidence" value="ECO:0007669"/>
    <property type="project" value="UniProtKB-KW"/>
</dbReference>
<dbReference type="InterPro" id="IPR051782">
    <property type="entry name" value="ABC_Transporter_VariousFunc"/>
</dbReference>
<gene>
    <name evidence="5" type="primary">drrA_3</name>
    <name evidence="5" type="ORF">ERS852491_01928</name>
</gene>
<dbReference type="InterPro" id="IPR027417">
    <property type="entry name" value="P-loop_NTPase"/>
</dbReference>
<dbReference type="Gene3D" id="3.40.50.300">
    <property type="entry name" value="P-loop containing nucleotide triphosphate hydrolases"/>
    <property type="match status" value="1"/>
</dbReference>
<dbReference type="Proteomes" id="UP000095544">
    <property type="component" value="Unassembled WGS sequence"/>
</dbReference>
<dbReference type="InterPro" id="IPR003439">
    <property type="entry name" value="ABC_transporter-like_ATP-bd"/>
</dbReference>
<sequence length="293" mass="33621">MEYFTDHILSVSHLTKTYKDFKLDDVSFTVPKGMIVGLIGENGAGKSTTISAILNMISIESGDIRVLDMDFRKQEREIKQKVGAVLDELHQVPHLYCRDIDAIMKRSYTNWDSNLFKEYLDRFHLPADKKIKELSKGMNVKLNFAIALSHNPEFLILDEATSGLDPVMRDEILDLLQDFVLDENHSVLISSHITSDLDKIADYIIFMHEGRIRFMKSKEEIDNQYGVLNCSSSFFEALSPDDYQAYIKGDYSVQVLVRSKQELLSHFSDLVIERATIEDIMLFYIKGVITCQD</sequence>
<dbReference type="STRING" id="39482.ERS852491_01928"/>
<dbReference type="SMART" id="SM00382">
    <property type="entry name" value="AAA"/>
    <property type="match status" value="1"/>
</dbReference>
<evidence type="ECO:0000313" key="6">
    <source>
        <dbReference type="Proteomes" id="UP000095544"/>
    </source>
</evidence>
<keyword evidence="5" id="KW-0378">Hydrolase</keyword>
<dbReference type="PROSITE" id="PS50893">
    <property type="entry name" value="ABC_TRANSPORTER_2"/>
    <property type="match status" value="1"/>
</dbReference>
<evidence type="ECO:0000313" key="5">
    <source>
        <dbReference type="EMBL" id="CUO34444.1"/>
    </source>
</evidence>
<name>A0A174E9K9_9FIRM</name>
<proteinExistence type="predicted"/>
<dbReference type="InterPro" id="IPR003593">
    <property type="entry name" value="AAA+_ATPase"/>
</dbReference>
<keyword evidence="2" id="KW-0547">Nucleotide-binding</keyword>
<evidence type="ECO:0000256" key="2">
    <source>
        <dbReference type="ARBA" id="ARBA00022741"/>
    </source>
</evidence>
<dbReference type="SUPFAM" id="SSF52540">
    <property type="entry name" value="P-loop containing nucleoside triphosphate hydrolases"/>
    <property type="match status" value="1"/>
</dbReference>
<evidence type="ECO:0000256" key="3">
    <source>
        <dbReference type="ARBA" id="ARBA00022840"/>
    </source>
</evidence>
<dbReference type="RefSeq" id="WP_055152816.1">
    <property type="nucleotide sequence ID" value="NZ_CYZU01000015.1"/>
</dbReference>
<dbReference type="PANTHER" id="PTHR42939">
    <property type="entry name" value="ABC TRANSPORTER ATP-BINDING PROTEIN ALBC-RELATED"/>
    <property type="match status" value="1"/>
</dbReference>
<dbReference type="EMBL" id="CYZU01000015">
    <property type="protein sequence ID" value="CUO34444.1"/>
    <property type="molecule type" value="Genomic_DNA"/>
</dbReference>
<dbReference type="Pfam" id="PF00005">
    <property type="entry name" value="ABC_tran"/>
    <property type="match status" value="1"/>
</dbReference>
<evidence type="ECO:0000259" key="4">
    <source>
        <dbReference type="PROSITE" id="PS50893"/>
    </source>
</evidence>
<dbReference type="AlphaFoldDB" id="A0A174E9K9"/>
<reference evidence="5 6" key="1">
    <citation type="submission" date="2015-09" db="EMBL/GenBank/DDBJ databases">
        <authorList>
            <consortium name="Pathogen Informatics"/>
        </authorList>
    </citation>
    <scope>NUCLEOTIDE SEQUENCE [LARGE SCALE GENOMIC DNA]</scope>
    <source>
        <strain evidence="5 6">2789STDY5834876</strain>
    </source>
</reference>